<evidence type="ECO:0000313" key="3">
    <source>
        <dbReference type="Proteomes" id="UP000541810"/>
    </source>
</evidence>
<name>A0A7X0LK87_9BACT</name>
<evidence type="ECO:0000256" key="1">
    <source>
        <dbReference type="SAM" id="Phobius"/>
    </source>
</evidence>
<dbReference type="EMBL" id="JACHGY010000001">
    <property type="protein sequence ID" value="MBB6429662.1"/>
    <property type="molecule type" value="Genomic_DNA"/>
</dbReference>
<sequence length="207" mass="23375">MPVSESLIPHRKRIEFDPAQLHIQGTSATNFIWAEVFHDGSDCLLQPSRRMVVSAIVSSAVVGAIFIAAGWAANKWMSEPEEMLFWIKLMGVFTVSVMLSIYAGTHYVLRQRGPWLSANLKDQTLHSRIARKTWPLDQVDGLIVLEGQLSISNTRHVMQEIKVVVSGQVFHVYSQAKMMRINVKRTARRFAEITGLPVEYVNLSKRG</sequence>
<dbReference type="AlphaFoldDB" id="A0A7X0LK87"/>
<feature type="transmembrane region" description="Helical" evidence="1">
    <location>
        <begin position="85"/>
        <end position="109"/>
    </location>
</feature>
<organism evidence="2 3">
    <name type="scientific">Algisphaera agarilytica</name>
    <dbReference type="NCBI Taxonomy" id="1385975"/>
    <lineage>
        <taxon>Bacteria</taxon>
        <taxon>Pseudomonadati</taxon>
        <taxon>Planctomycetota</taxon>
        <taxon>Phycisphaerae</taxon>
        <taxon>Phycisphaerales</taxon>
        <taxon>Phycisphaeraceae</taxon>
        <taxon>Algisphaera</taxon>
    </lineage>
</organism>
<keyword evidence="1" id="KW-1133">Transmembrane helix</keyword>
<keyword evidence="3" id="KW-1185">Reference proteome</keyword>
<dbReference type="RefSeq" id="WP_184677232.1">
    <property type="nucleotide sequence ID" value="NZ_JACHGY010000001.1"/>
</dbReference>
<gene>
    <name evidence="2" type="ORF">HNQ40_001468</name>
</gene>
<reference evidence="2 3" key="1">
    <citation type="submission" date="2020-08" db="EMBL/GenBank/DDBJ databases">
        <title>Genomic Encyclopedia of Type Strains, Phase IV (KMG-IV): sequencing the most valuable type-strain genomes for metagenomic binning, comparative biology and taxonomic classification.</title>
        <authorList>
            <person name="Goeker M."/>
        </authorList>
    </citation>
    <scope>NUCLEOTIDE SEQUENCE [LARGE SCALE GENOMIC DNA]</scope>
    <source>
        <strain evidence="2 3">DSM 103725</strain>
    </source>
</reference>
<keyword evidence="1" id="KW-0472">Membrane</keyword>
<protein>
    <submittedName>
        <fullName evidence="2">Uncharacterized protein</fullName>
    </submittedName>
</protein>
<comment type="caution">
    <text evidence="2">The sequence shown here is derived from an EMBL/GenBank/DDBJ whole genome shotgun (WGS) entry which is preliminary data.</text>
</comment>
<keyword evidence="1" id="KW-0812">Transmembrane</keyword>
<accession>A0A7X0LK87</accession>
<feature type="transmembrane region" description="Helical" evidence="1">
    <location>
        <begin position="51"/>
        <end position="73"/>
    </location>
</feature>
<evidence type="ECO:0000313" key="2">
    <source>
        <dbReference type="EMBL" id="MBB6429662.1"/>
    </source>
</evidence>
<proteinExistence type="predicted"/>
<dbReference type="Proteomes" id="UP000541810">
    <property type="component" value="Unassembled WGS sequence"/>
</dbReference>